<dbReference type="AlphaFoldDB" id="A0A2G5UAJ0"/>
<feature type="compositionally biased region" description="Acidic residues" evidence="1">
    <location>
        <begin position="91"/>
        <end position="100"/>
    </location>
</feature>
<accession>A0A2G5UAJ0</accession>
<feature type="region of interest" description="Disordered" evidence="1">
    <location>
        <begin position="85"/>
        <end position="117"/>
    </location>
</feature>
<dbReference type="Proteomes" id="UP000230233">
    <property type="component" value="Chromosome IV"/>
</dbReference>
<protein>
    <submittedName>
        <fullName evidence="2">Uncharacterized protein</fullName>
    </submittedName>
</protein>
<comment type="caution">
    <text evidence="2">The sequence shown here is derived from an EMBL/GenBank/DDBJ whole genome shotgun (WGS) entry which is preliminary data.</text>
</comment>
<evidence type="ECO:0000313" key="2">
    <source>
        <dbReference type="EMBL" id="PIC36544.1"/>
    </source>
</evidence>
<name>A0A2G5UAJ0_9PELO</name>
<gene>
    <name evidence="2" type="primary">Cnig_chr_IV.g15491</name>
    <name evidence="2" type="ORF">B9Z55_015491</name>
</gene>
<proteinExistence type="predicted"/>
<keyword evidence="3" id="KW-1185">Reference proteome</keyword>
<organism evidence="2 3">
    <name type="scientific">Caenorhabditis nigoni</name>
    <dbReference type="NCBI Taxonomy" id="1611254"/>
    <lineage>
        <taxon>Eukaryota</taxon>
        <taxon>Metazoa</taxon>
        <taxon>Ecdysozoa</taxon>
        <taxon>Nematoda</taxon>
        <taxon>Chromadorea</taxon>
        <taxon>Rhabditida</taxon>
        <taxon>Rhabditina</taxon>
        <taxon>Rhabditomorpha</taxon>
        <taxon>Rhabditoidea</taxon>
        <taxon>Rhabditidae</taxon>
        <taxon>Peloderinae</taxon>
        <taxon>Caenorhabditis</taxon>
    </lineage>
</organism>
<sequence>MKEDSDDEQEDVDCMVLFCDKAIYAFEKAVETFTDYKTLYSHKFFSIPVTVSKTALALCYKIRDEISKENPNYGEIDRLSQSLQQEMEGAVVDDEEDIVLDSDVKESGPPEDDEVVD</sequence>
<dbReference type="EMBL" id="PDUG01000004">
    <property type="protein sequence ID" value="PIC36544.1"/>
    <property type="molecule type" value="Genomic_DNA"/>
</dbReference>
<evidence type="ECO:0000313" key="3">
    <source>
        <dbReference type="Proteomes" id="UP000230233"/>
    </source>
</evidence>
<evidence type="ECO:0000256" key="1">
    <source>
        <dbReference type="SAM" id="MobiDB-lite"/>
    </source>
</evidence>
<reference evidence="3" key="1">
    <citation type="submission" date="2017-10" db="EMBL/GenBank/DDBJ databases">
        <title>Rapid genome shrinkage in a self-fertile nematode reveals novel sperm competition proteins.</title>
        <authorList>
            <person name="Yin D."/>
            <person name="Schwarz E.M."/>
            <person name="Thomas C.G."/>
            <person name="Felde R.L."/>
            <person name="Korf I.F."/>
            <person name="Cutter A.D."/>
            <person name="Schartner C.M."/>
            <person name="Ralston E.J."/>
            <person name="Meyer B.J."/>
            <person name="Haag E.S."/>
        </authorList>
    </citation>
    <scope>NUCLEOTIDE SEQUENCE [LARGE SCALE GENOMIC DNA]</scope>
    <source>
        <strain evidence="3">JU1422</strain>
    </source>
</reference>